<organism evidence="1 2">
    <name type="scientific">Panagrolaimus sp. JU765</name>
    <dbReference type="NCBI Taxonomy" id="591449"/>
    <lineage>
        <taxon>Eukaryota</taxon>
        <taxon>Metazoa</taxon>
        <taxon>Ecdysozoa</taxon>
        <taxon>Nematoda</taxon>
        <taxon>Chromadorea</taxon>
        <taxon>Rhabditida</taxon>
        <taxon>Tylenchina</taxon>
        <taxon>Panagrolaimomorpha</taxon>
        <taxon>Panagrolaimoidea</taxon>
        <taxon>Panagrolaimidae</taxon>
        <taxon>Panagrolaimus</taxon>
    </lineage>
</organism>
<reference evidence="2" key="1">
    <citation type="submission" date="2022-11" db="UniProtKB">
        <authorList>
            <consortium name="WormBaseParasite"/>
        </authorList>
    </citation>
    <scope>IDENTIFICATION</scope>
</reference>
<evidence type="ECO:0000313" key="1">
    <source>
        <dbReference type="Proteomes" id="UP000887576"/>
    </source>
</evidence>
<dbReference type="WBParaSite" id="JU765_v2.g7969.t1">
    <property type="protein sequence ID" value="JU765_v2.g7969.t1"/>
    <property type="gene ID" value="JU765_v2.g7969"/>
</dbReference>
<sequence length="82" mass="9223">MTPNEKEVLGRVVHEIVAELIEAQKIRKDVNLNRLKCAVSQKHGLSVQPKLIDIIAAVPQDYKDLLLPKLKAKPVRTAFQTI</sequence>
<name>A0AC34RL83_9BILA</name>
<evidence type="ECO:0000313" key="2">
    <source>
        <dbReference type="WBParaSite" id="JU765_v2.g7969.t1"/>
    </source>
</evidence>
<dbReference type="Proteomes" id="UP000887576">
    <property type="component" value="Unplaced"/>
</dbReference>
<proteinExistence type="predicted"/>
<accession>A0AC34RL83</accession>
<protein>
    <submittedName>
        <fullName evidence="2">Uncharacterized protein</fullName>
    </submittedName>
</protein>